<evidence type="ECO:0000256" key="3">
    <source>
        <dbReference type="ARBA" id="ARBA00022989"/>
    </source>
</evidence>
<keyword evidence="3 5" id="KW-1133">Transmembrane helix</keyword>
<evidence type="ECO:0000256" key="2">
    <source>
        <dbReference type="ARBA" id="ARBA00022692"/>
    </source>
</evidence>
<organism evidence="6 7">
    <name type="scientific">Ramlibacter tataouinensis</name>
    <dbReference type="NCBI Taxonomy" id="94132"/>
    <lineage>
        <taxon>Bacteria</taxon>
        <taxon>Pseudomonadati</taxon>
        <taxon>Pseudomonadota</taxon>
        <taxon>Betaproteobacteria</taxon>
        <taxon>Burkholderiales</taxon>
        <taxon>Comamonadaceae</taxon>
        <taxon>Ramlibacter</taxon>
    </lineage>
</organism>
<evidence type="ECO:0000256" key="4">
    <source>
        <dbReference type="ARBA" id="ARBA00023136"/>
    </source>
</evidence>
<feature type="transmembrane region" description="Helical" evidence="5">
    <location>
        <begin position="65"/>
        <end position="85"/>
    </location>
</feature>
<evidence type="ECO:0000256" key="5">
    <source>
        <dbReference type="SAM" id="Phobius"/>
    </source>
</evidence>
<sequence>MSPLDWVFLGIMAASLVLGAWRGLVYEVLSVFSWIAAFILAQWFAPDAVKLLPMGDAPEPARYAVAFVLVFIAVVFAGALVAWLVKKMVEAVGLRPVDRTLGAVFGLLRGAVLLVAVAVVMNMTPLRSAEWWTESKGAAVSTAALKQLKPVLPERFGQYLPS</sequence>
<dbReference type="AlphaFoldDB" id="A0A127JZV3"/>
<accession>A0A127JZV3</accession>
<dbReference type="OrthoDB" id="9810601at2"/>
<dbReference type="GO" id="GO:0009403">
    <property type="term" value="P:toxin biosynthetic process"/>
    <property type="evidence" value="ECO:0007669"/>
    <property type="project" value="InterPro"/>
</dbReference>
<protein>
    <submittedName>
        <fullName evidence="6">Colicin V synthesis protein</fullName>
    </submittedName>
</protein>
<keyword evidence="7" id="KW-1185">Reference proteome</keyword>
<evidence type="ECO:0000256" key="1">
    <source>
        <dbReference type="ARBA" id="ARBA00004141"/>
    </source>
</evidence>
<gene>
    <name evidence="6" type="ORF">UC35_15730</name>
</gene>
<feature type="transmembrane region" description="Helical" evidence="5">
    <location>
        <begin position="97"/>
        <end position="121"/>
    </location>
</feature>
<dbReference type="RefSeq" id="WP_061503864.1">
    <property type="nucleotide sequence ID" value="NZ_CP010951.1"/>
</dbReference>
<dbReference type="PATRIC" id="fig|94132.3.peg.3207"/>
<evidence type="ECO:0000313" key="7">
    <source>
        <dbReference type="Proteomes" id="UP000070433"/>
    </source>
</evidence>
<comment type="subcellular location">
    <subcellularLocation>
        <location evidence="1">Membrane</location>
        <topology evidence="1">Multi-pass membrane protein</topology>
    </subcellularLocation>
</comment>
<reference evidence="6 7" key="1">
    <citation type="journal article" date="2014" name="Int. J. Syst. Evol. Microbiol.">
        <title>Ramlibacter solisilvae sp. nov., isolated from forest soil, and emended description of the genus Ramlibacter.</title>
        <authorList>
            <person name="Lee H.J."/>
            <person name="Lee S.H."/>
            <person name="Lee S.S."/>
            <person name="Lee J.S."/>
            <person name="Kim Y."/>
            <person name="Kim S.C."/>
            <person name="Jeon C.O."/>
        </authorList>
    </citation>
    <scope>NUCLEOTIDE SEQUENCE [LARGE SCALE GENOMIC DNA]</scope>
    <source>
        <strain evidence="6 7">5-10</strain>
    </source>
</reference>
<evidence type="ECO:0000313" key="6">
    <source>
        <dbReference type="EMBL" id="AMO25487.1"/>
    </source>
</evidence>
<proteinExistence type="predicted"/>
<dbReference type="Pfam" id="PF02674">
    <property type="entry name" value="Colicin_V"/>
    <property type="match status" value="1"/>
</dbReference>
<keyword evidence="4 5" id="KW-0472">Membrane</keyword>
<keyword evidence="2 5" id="KW-0812">Transmembrane</keyword>
<feature type="transmembrane region" description="Helical" evidence="5">
    <location>
        <begin position="6"/>
        <end position="21"/>
    </location>
</feature>
<dbReference type="Proteomes" id="UP000070433">
    <property type="component" value="Chromosome"/>
</dbReference>
<dbReference type="GO" id="GO:0016020">
    <property type="term" value="C:membrane"/>
    <property type="evidence" value="ECO:0007669"/>
    <property type="project" value="UniProtKB-SubCell"/>
</dbReference>
<dbReference type="InterPro" id="IPR003825">
    <property type="entry name" value="Colicin-V_CvpA"/>
</dbReference>
<dbReference type="PANTHER" id="PTHR36926">
    <property type="entry name" value="COLICIN V PRODUCTION PROTEIN"/>
    <property type="match status" value="1"/>
</dbReference>
<feature type="transmembrane region" description="Helical" evidence="5">
    <location>
        <begin position="28"/>
        <end position="45"/>
    </location>
</feature>
<dbReference type="InterPro" id="IPR052719">
    <property type="entry name" value="CvpA-like"/>
</dbReference>
<dbReference type="EMBL" id="CP010951">
    <property type="protein sequence ID" value="AMO25487.1"/>
    <property type="molecule type" value="Genomic_DNA"/>
</dbReference>
<dbReference type="PANTHER" id="PTHR36926:SF1">
    <property type="entry name" value="COLICIN V PRODUCTION PROTEIN"/>
    <property type="match status" value="1"/>
</dbReference>
<name>A0A127JZV3_9BURK</name>